<dbReference type="Proteomes" id="UP001177021">
    <property type="component" value="Unassembled WGS sequence"/>
</dbReference>
<reference evidence="1" key="1">
    <citation type="submission" date="2023-10" db="EMBL/GenBank/DDBJ databases">
        <authorList>
            <person name="Rodriguez Cubillos JULIANA M."/>
            <person name="De Vega J."/>
        </authorList>
    </citation>
    <scope>NUCLEOTIDE SEQUENCE</scope>
</reference>
<proteinExistence type="predicted"/>
<dbReference type="EMBL" id="CASHSV030000409">
    <property type="protein sequence ID" value="CAJ2663404.1"/>
    <property type="molecule type" value="Genomic_DNA"/>
</dbReference>
<keyword evidence="2" id="KW-1185">Reference proteome</keyword>
<organism evidence="1 2">
    <name type="scientific">Trifolium pratense</name>
    <name type="common">Red clover</name>
    <dbReference type="NCBI Taxonomy" id="57577"/>
    <lineage>
        <taxon>Eukaryota</taxon>
        <taxon>Viridiplantae</taxon>
        <taxon>Streptophyta</taxon>
        <taxon>Embryophyta</taxon>
        <taxon>Tracheophyta</taxon>
        <taxon>Spermatophyta</taxon>
        <taxon>Magnoliopsida</taxon>
        <taxon>eudicotyledons</taxon>
        <taxon>Gunneridae</taxon>
        <taxon>Pentapetalae</taxon>
        <taxon>rosids</taxon>
        <taxon>fabids</taxon>
        <taxon>Fabales</taxon>
        <taxon>Fabaceae</taxon>
        <taxon>Papilionoideae</taxon>
        <taxon>50 kb inversion clade</taxon>
        <taxon>NPAAA clade</taxon>
        <taxon>Hologalegina</taxon>
        <taxon>IRL clade</taxon>
        <taxon>Trifolieae</taxon>
        <taxon>Trifolium</taxon>
    </lineage>
</organism>
<accession>A0ACB0L5H9</accession>
<evidence type="ECO:0000313" key="2">
    <source>
        <dbReference type="Proteomes" id="UP001177021"/>
    </source>
</evidence>
<comment type="caution">
    <text evidence="1">The sequence shown here is derived from an EMBL/GenBank/DDBJ whole genome shotgun (WGS) entry which is preliminary data.</text>
</comment>
<protein>
    <submittedName>
        <fullName evidence="1">Uncharacterized protein</fullName>
    </submittedName>
</protein>
<sequence>MINLPVQVVSQVIALPAPTDEDGPDIIGWSGTNTHNFTVQSAYSLQHQNCSKVEGDWKTLWKWPGPHRIQTFIWLAAHGRILTNFRRSRWGSGISPTCPCCGNEDETVLHVLRDCIHATQWRNKTIFEADFRRPNNPTVLIQRFIKDIEDFTMKSLHIGPKLKDTIYIGWKRPGEGWVKLNSDGACKNKGEVAGCGGLFRDSDGRWIKGYTKKIGTCDALQAEMWGLYLGLDMAWREQFSHLIVESDSKILIDMISDDFKFNGNIPILVQRIMKLLNMNWHVRINHNWREGNRSADWLANSSTMVDHSNLIILECAPSCSGGPIFNTHGKVVGMLVGEFDGCPTTINVTKLKEFVKIKTTKPQGSSEVNQNVKQFTGGGEIS</sequence>
<evidence type="ECO:0000313" key="1">
    <source>
        <dbReference type="EMBL" id="CAJ2663404.1"/>
    </source>
</evidence>
<gene>
    <name evidence="1" type="ORF">MILVUS5_LOCUS28842</name>
</gene>
<name>A0ACB0L5H9_TRIPR</name>